<dbReference type="GeneID" id="35601372"/>
<dbReference type="RefSeq" id="XP_023627261.1">
    <property type="nucleotide sequence ID" value="XM_023771493.1"/>
</dbReference>
<dbReference type="EMBL" id="FJUY01000009">
    <property type="protein sequence ID" value="CZT20372.1"/>
    <property type="molecule type" value="Genomic_DNA"/>
</dbReference>
<feature type="chain" id="PRO_5013944727" description="GPI anchored protein" evidence="1">
    <location>
        <begin position="19"/>
        <end position="190"/>
    </location>
</feature>
<keyword evidence="1" id="KW-0732">Signal</keyword>
<dbReference type="AlphaFoldDB" id="A0A2D3USN8"/>
<keyword evidence="3" id="KW-1185">Reference proteome</keyword>
<reference evidence="2 3" key="1">
    <citation type="submission" date="2016-03" db="EMBL/GenBank/DDBJ databases">
        <authorList>
            <person name="Ploux O."/>
        </authorList>
    </citation>
    <scope>NUCLEOTIDE SEQUENCE [LARGE SCALE GENOMIC DNA]</scope>
    <source>
        <strain evidence="2 3">URUG2</strain>
    </source>
</reference>
<evidence type="ECO:0008006" key="4">
    <source>
        <dbReference type="Google" id="ProtNLM"/>
    </source>
</evidence>
<evidence type="ECO:0000313" key="3">
    <source>
        <dbReference type="Proteomes" id="UP000225277"/>
    </source>
</evidence>
<feature type="signal peptide" evidence="1">
    <location>
        <begin position="1"/>
        <end position="18"/>
    </location>
</feature>
<dbReference type="Proteomes" id="UP000225277">
    <property type="component" value="Unassembled WGS sequence"/>
</dbReference>
<proteinExistence type="predicted"/>
<accession>A0A2D3USN8</accession>
<sequence>MLPIRLWNAFALIGCALAQTSRNHVQLFIHNMDPAAAWAASIQNACNGSTTYVVSCTSAPLNNCSPQTATITEGPDFYIATTAAIYSETSATMTESCALNSAATSASCVATIALNGFGQANAKTISYNLTGTDYYQYAVQVTKGASRTAGEGSCLAQVSRASGSSMDGGSRSVLVLGVGLMLGVVGVLAL</sequence>
<dbReference type="OrthoDB" id="5242418at2759"/>
<evidence type="ECO:0000313" key="2">
    <source>
        <dbReference type="EMBL" id="CZT20372.1"/>
    </source>
</evidence>
<organism evidence="2 3">
    <name type="scientific">Ramularia collo-cygni</name>
    <dbReference type="NCBI Taxonomy" id="112498"/>
    <lineage>
        <taxon>Eukaryota</taxon>
        <taxon>Fungi</taxon>
        <taxon>Dikarya</taxon>
        <taxon>Ascomycota</taxon>
        <taxon>Pezizomycotina</taxon>
        <taxon>Dothideomycetes</taxon>
        <taxon>Dothideomycetidae</taxon>
        <taxon>Mycosphaerellales</taxon>
        <taxon>Mycosphaerellaceae</taxon>
        <taxon>Ramularia</taxon>
    </lineage>
</organism>
<gene>
    <name evidence="2" type="ORF">RCC_06232</name>
</gene>
<protein>
    <recommendedName>
        <fullName evidence="4">GPI anchored protein</fullName>
    </recommendedName>
</protein>
<evidence type="ECO:0000256" key="1">
    <source>
        <dbReference type="SAM" id="SignalP"/>
    </source>
</evidence>
<dbReference type="STRING" id="112498.A0A2D3USN8"/>
<name>A0A2D3USN8_9PEZI</name>